<evidence type="ECO:0000313" key="3">
    <source>
        <dbReference type="Proteomes" id="UP001050975"/>
    </source>
</evidence>
<dbReference type="Proteomes" id="UP001050975">
    <property type="component" value="Unassembled WGS sequence"/>
</dbReference>
<dbReference type="SMART" id="SM00287">
    <property type="entry name" value="SH3b"/>
    <property type="match status" value="1"/>
</dbReference>
<evidence type="ECO:0000313" key="2">
    <source>
        <dbReference type="EMBL" id="GET39360.1"/>
    </source>
</evidence>
<organism evidence="2 3">
    <name type="scientific">Microseira wollei NIES-4236</name>
    <dbReference type="NCBI Taxonomy" id="2530354"/>
    <lineage>
        <taxon>Bacteria</taxon>
        <taxon>Bacillati</taxon>
        <taxon>Cyanobacteriota</taxon>
        <taxon>Cyanophyceae</taxon>
        <taxon>Oscillatoriophycideae</taxon>
        <taxon>Aerosakkonematales</taxon>
        <taxon>Aerosakkonemataceae</taxon>
        <taxon>Microseira</taxon>
    </lineage>
</organism>
<gene>
    <name evidence="2" type="ORF">MiSe_41280</name>
</gene>
<feature type="domain" description="SH3b" evidence="1">
    <location>
        <begin position="60"/>
        <end position="132"/>
    </location>
</feature>
<dbReference type="Pfam" id="PF08239">
    <property type="entry name" value="SH3_3"/>
    <property type="match status" value="1"/>
</dbReference>
<evidence type="ECO:0000259" key="1">
    <source>
        <dbReference type="PROSITE" id="PS51781"/>
    </source>
</evidence>
<keyword evidence="3" id="KW-1185">Reference proteome</keyword>
<dbReference type="PROSITE" id="PS51781">
    <property type="entry name" value="SH3B"/>
    <property type="match status" value="1"/>
</dbReference>
<name>A0AAV3XET2_9CYAN</name>
<dbReference type="AlphaFoldDB" id="A0AAV3XET2"/>
<proteinExistence type="predicted"/>
<dbReference type="InterPro" id="IPR003646">
    <property type="entry name" value="SH3-like_bac-type"/>
</dbReference>
<dbReference type="EMBL" id="BLAY01000064">
    <property type="protein sequence ID" value="GET39360.1"/>
    <property type="molecule type" value="Genomic_DNA"/>
</dbReference>
<dbReference type="Gene3D" id="2.30.30.40">
    <property type="entry name" value="SH3 Domains"/>
    <property type="match status" value="1"/>
</dbReference>
<protein>
    <recommendedName>
        <fullName evidence="1">SH3b domain-containing protein</fullName>
    </recommendedName>
</protein>
<comment type="caution">
    <text evidence="2">The sequence shown here is derived from an EMBL/GenBank/DDBJ whole genome shotgun (WGS) entry which is preliminary data.</text>
</comment>
<accession>A0AAV3XET2</accession>
<reference evidence="2" key="1">
    <citation type="submission" date="2019-10" db="EMBL/GenBank/DDBJ databases">
        <title>Draft genome sequece of Microseira wollei NIES-4236.</title>
        <authorList>
            <person name="Yamaguchi H."/>
            <person name="Suzuki S."/>
            <person name="Kawachi M."/>
        </authorList>
    </citation>
    <scope>NUCLEOTIDE SEQUENCE</scope>
    <source>
        <strain evidence="2">NIES-4236</strain>
    </source>
</reference>
<sequence>MRYGFVCVAAPLTVPLHKRSHKALPHSLAILFIQFLPVKILRLIATTIVILLASFTPAAAQEATLKGNPNMQINVRSQPTTNSRRLGYGLAGDRVTIIDRMVGVDGYIWYRVRFSRSGRMGWIPATSLDLPAPNAPTATKPPGVKNIILSFQSEQMLIQIFNQDDETFMDIYDSQSGATLLNRVPVIVESSPEGTSYLYEGNITVRVFQGNDGTRTIELNNK</sequence>